<protein>
    <submittedName>
        <fullName evidence="3">DUF302 domain-containing protein</fullName>
    </submittedName>
</protein>
<evidence type="ECO:0000313" key="4">
    <source>
        <dbReference type="Proteomes" id="UP001597108"/>
    </source>
</evidence>
<name>A0ABW3IKJ9_9RHOB</name>
<proteinExistence type="predicted"/>
<evidence type="ECO:0000256" key="1">
    <source>
        <dbReference type="SAM" id="SignalP"/>
    </source>
</evidence>
<dbReference type="PANTHER" id="PTHR38342">
    <property type="entry name" value="SLR5037 PROTEIN"/>
    <property type="match status" value="1"/>
</dbReference>
<gene>
    <name evidence="3" type="ORF">ACFQ2S_02465</name>
</gene>
<feature type="signal peptide" evidence="1">
    <location>
        <begin position="1"/>
        <end position="22"/>
    </location>
</feature>
<dbReference type="PANTHER" id="PTHR38342:SF2">
    <property type="entry name" value="INNER MEMBRANE OR EXPORTED"/>
    <property type="match status" value="1"/>
</dbReference>
<feature type="chain" id="PRO_5046990703" evidence="1">
    <location>
        <begin position="23"/>
        <end position="286"/>
    </location>
</feature>
<dbReference type="InterPro" id="IPR005180">
    <property type="entry name" value="DUF302"/>
</dbReference>
<evidence type="ECO:0000313" key="3">
    <source>
        <dbReference type="EMBL" id="MFD0978504.1"/>
    </source>
</evidence>
<keyword evidence="4" id="KW-1185">Reference proteome</keyword>
<reference evidence="4" key="1">
    <citation type="journal article" date="2019" name="Int. J. Syst. Evol. Microbiol.">
        <title>The Global Catalogue of Microorganisms (GCM) 10K type strain sequencing project: providing services to taxonomists for standard genome sequencing and annotation.</title>
        <authorList>
            <consortium name="The Broad Institute Genomics Platform"/>
            <consortium name="The Broad Institute Genome Sequencing Center for Infectious Disease"/>
            <person name="Wu L."/>
            <person name="Ma J."/>
        </authorList>
    </citation>
    <scope>NUCLEOTIDE SEQUENCE [LARGE SCALE GENOMIC DNA]</scope>
    <source>
        <strain evidence="4">CCUG 60524</strain>
    </source>
</reference>
<keyword evidence="1" id="KW-0732">Signal</keyword>
<dbReference type="EMBL" id="JBHTJT010000006">
    <property type="protein sequence ID" value="MFD0978504.1"/>
    <property type="molecule type" value="Genomic_DNA"/>
</dbReference>
<evidence type="ECO:0000259" key="2">
    <source>
        <dbReference type="Pfam" id="PF03625"/>
    </source>
</evidence>
<dbReference type="Pfam" id="PF03625">
    <property type="entry name" value="DUF302"/>
    <property type="match status" value="2"/>
</dbReference>
<dbReference type="InterPro" id="IPR035923">
    <property type="entry name" value="TT1751-like_sf"/>
</dbReference>
<feature type="domain" description="DUF302" evidence="2">
    <location>
        <begin position="193"/>
        <end position="254"/>
    </location>
</feature>
<sequence length="286" mass="29454">MQIGTPLAGLLVTLALAWPVAAQESTQASVDAALEAVQGAATAGGLAEVVKIDHARLAAGAGAEMGPSRVLILSDPAISTPILESEIRAGVDLPFRVLSFDDAGTARVIYTNFAFLAARHGLEESDAGAAFDARLAEVLAAANVEASAAPVEGLARDFGVLELASAHGFDATIERLRSAIVAQDDTVWFGIVDFTADAAALGVTLPRATLLLFGGPAPGGVAMKDFPAIGLDAFCQKILVYEGPEGALRVIYNDIAALATLHYGTSAKPHHALNERLTATFAKALE</sequence>
<feature type="domain" description="DUF302" evidence="2">
    <location>
        <begin position="52"/>
        <end position="112"/>
    </location>
</feature>
<accession>A0ABW3IKJ9</accession>
<dbReference type="CDD" id="cd14797">
    <property type="entry name" value="DUF302"/>
    <property type="match status" value="2"/>
</dbReference>
<comment type="caution">
    <text evidence="3">The sequence shown here is derived from an EMBL/GenBank/DDBJ whole genome shotgun (WGS) entry which is preliminary data.</text>
</comment>
<dbReference type="RefSeq" id="WP_386072431.1">
    <property type="nucleotide sequence ID" value="NZ_JBHTJT010000006.1"/>
</dbReference>
<dbReference type="Gene3D" id="3.30.310.70">
    <property type="entry name" value="TT1751-like domain"/>
    <property type="match status" value="2"/>
</dbReference>
<dbReference type="SUPFAM" id="SSF103247">
    <property type="entry name" value="TT1751-like"/>
    <property type="match status" value="2"/>
</dbReference>
<organism evidence="3 4">
    <name type="scientific">Tropicimonas aquimaris</name>
    <dbReference type="NCBI Taxonomy" id="914152"/>
    <lineage>
        <taxon>Bacteria</taxon>
        <taxon>Pseudomonadati</taxon>
        <taxon>Pseudomonadota</taxon>
        <taxon>Alphaproteobacteria</taxon>
        <taxon>Rhodobacterales</taxon>
        <taxon>Roseobacteraceae</taxon>
        <taxon>Tropicimonas</taxon>
    </lineage>
</organism>
<dbReference type="Proteomes" id="UP001597108">
    <property type="component" value="Unassembled WGS sequence"/>
</dbReference>